<evidence type="ECO:0000256" key="3">
    <source>
        <dbReference type="ARBA" id="ARBA00023268"/>
    </source>
</evidence>
<protein>
    <submittedName>
        <fullName evidence="5">Polyketide synthase</fullName>
    </submittedName>
</protein>
<gene>
    <name evidence="5" type="ORF">FNH08_25395</name>
</gene>
<dbReference type="PROSITE" id="PS52004">
    <property type="entry name" value="KS3_2"/>
    <property type="match status" value="1"/>
</dbReference>
<comment type="caution">
    <text evidence="5">The sequence shown here is derived from an EMBL/GenBank/DDBJ whole genome shotgun (WGS) entry which is preliminary data.</text>
</comment>
<dbReference type="Proteomes" id="UP000400924">
    <property type="component" value="Unassembled WGS sequence"/>
</dbReference>
<dbReference type="RefSeq" id="WP_228034339.1">
    <property type="nucleotide sequence ID" value="NZ_VJZC01000207.1"/>
</dbReference>
<comment type="cofactor">
    <cofactor evidence="1">
        <name>pantetheine 4'-phosphate</name>
        <dbReference type="ChEBI" id="CHEBI:47942"/>
    </cofactor>
</comment>
<dbReference type="InterPro" id="IPR020841">
    <property type="entry name" value="PKS_Beta-ketoAc_synthase_dom"/>
</dbReference>
<dbReference type="SMART" id="SM00825">
    <property type="entry name" value="PKS_KS"/>
    <property type="match status" value="1"/>
</dbReference>
<accession>A0A5N8XLR0</accession>
<dbReference type="SUPFAM" id="SSF53901">
    <property type="entry name" value="Thiolase-like"/>
    <property type="match status" value="1"/>
</dbReference>
<dbReference type="Pfam" id="PF08990">
    <property type="entry name" value="Docking"/>
    <property type="match status" value="1"/>
</dbReference>
<organism evidence="5 6">
    <name type="scientific">Streptomyces spongiae</name>
    <dbReference type="NCBI Taxonomy" id="565072"/>
    <lineage>
        <taxon>Bacteria</taxon>
        <taxon>Bacillati</taxon>
        <taxon>Actinomycetota</taxon>
        <taxon>Actinomycetes</taxon>
        <taxon>Kitasatosporales</taxon>
        <taxon>Streptomycetaceae</taxon>
        <taxon>Streptomyces</taxon>
    </lineage>
</organism>
<dbReference type="InterPro" id="IPR015083">
    <property type="entry name" value="NorB/c/GfsB-D-like_docking"/>
</dbReference>
<dbReference type="PANTHER" id="PTHR43775:SF51">
    <property type="entry name" value="INACTIVE PHENOLPHTHIOCEROL SYNTHESIS POLYKETIDE SYNTHASE TYPE I PKS1-RELATED"/>
    <property type="match status" value="1"/>
</dbReference>
<dbReference type="AlphaFoldDB" id="A0A5N8XLR0"/>
<evidence type="ECO:0000256" key="2">
    <source>
        <dbReference type="ARBA" id="ARBA00022679"/>
    </source>
</evidence>
<evidence type="ECO:0000259" key="4">
    <source>
        <dbReference type="PROSITE" id="PS52004"/>
    </source>
</evidence>
<name>A0A5N8XLR0_9ACTN</name>
<dbReference type="PANTHER" id="PTHR43775">
    <property type="entry name" value="FATTY ACID SYNTHASE"/>
    <property type="match status" value="1"/>
</dbReference>
<dbReference type="GO" id="GO:0004312">
    <property type="term" value="F:fatty acid synthase activity"/>
    <property type="evidence" value="ECO:0007669"/>
    <property type="project" value="TreeGrafter"/>
</dbReference>
<feature type="non-terminal residue" evidence="5">
    <location>
        <position position="166"/>
    </location>
</feature>
<dbReference type="InterPro" id="IPR014030">
    <property type="entry name" value="Ketoacyl_synth_N"/>
</dbReference>
<keyword evidence="3" id="KW-0511">Multifunctional enzyme</keyword>
<evidence type="ECO:0000313" key="5">
    <source>
        <dbReference type="EMBL" id="MPY60381.1"/>
    </source>
</evidence>
<reference evidence="5 6" key="1">
    <citation type="submission" date="2019-07" db="EMBL/GenBank/DDBJ databases">
        <title>New species of Amycolatopsis and Streptomyces.</title>
        <authorList>
            <person name="Duangmal K."/>
            <person name="Teo W.F.A."/>
            <person name="Lipun K."/>
        </authorList>
    </citation>
    <scope>NUCLEOTIDE SEQUENCE [LARGE SCALE GENOMIC DNA]</scope>
    <source>
        <strain evidence="5 6">NBRC 106415</strain>
    </source>
</reference>
<dbReference type="CDD" id="cd00833">
    <property type="entry name" value="PKS"/>
    <property type="match status" value="1"/>
</dbReference>
<dbReference type="GO" id="GO:0006633">
    <property type="term" value="P:fatty acid biosynthetic process"/>
    <property type="evidence" value="ECO:0007669"/>
    <property type="project" value="TreeGrafter"/>
</dbReference>
<sequence>MSAPYEKVVQALRKSVEETETLKKRNRQLVAASREPVAIVGMACRFPGGVSSPDELWELLAAGRGGVVPFPGDRGWDVDGLYDPVPGRPGRSYVNVGGFLSGAAEFDAELFGISPREALAMDPQQRLLLETSWEALERAGVDPVSVRGSVSGVFVGTNGQDYVLAS</sequence>
<feature type="domain" description="Ketosynthase family 3 (KS3)" evidence="4">
    <location>
        <begin position="34"/>
        <end position="166"/>
    </location>
</feature>
<dbReference type="InterPro" id="IPR016039">
    <property type="entry name" value="Thiolase-like"/>
</dbReference>
<keyword evidence="2" id="KW-0808">Transferase</keyword>
<dbReference type="Gene3D" id="3.40.47.10">
    <property type="match status" value="1"/>
</dbReference>
<proteinExistence type="predicted"/>
<dbReference type="InterPro" id="IPR050091">
    <property type="entry name" value="PKS_NRPS_Biosynth_Enz"/>
</dbReference>
<keyword evidence="6" id="KW-1185">Reference proteome</keyword>
<evidence type="ECO:0000313" key="6">
    <source>
        <dbReference type="Proteomes" id="UP000400924"/>
    </source>
</evidence>
<dbReference type="EMBL" id="VJZC01000207">
    <property type="protein sequence ID" value="MPY60381.1"/>
    <property type="molecule type" value="Genomic_DNA"/>
</dbReference>
<dbReference type="Pfam" id="PF00109">
    <property type="entry name" value="ketoacyl-synt"/>
    <property type="match status" value="1"/>
</dbReference>
<evidence type="ECO:0000256" key="1">
    <source>
        <dbReference type="ARBA" id="ARBA00001957"/>
    </source>
</evidence>